<dbReference type="OrthoDB" id="2788229at2759"/>
<comment type="caution">
    <text evidence="1">The sequence shown here is derived from an EMBL/GenBank/DDBJ whole genome shotgun (WGS) entry which is preliminary data.</text>
</comment>
<gene>
    <name evidence="1" type="ORF">MVEN_00851800</name>
</gene>
<keyword evidence="2" id="KW-1185">Reference proteome</keyword>
<name>A0A8H7D3W8_9AGAR</name>
<accession>A0A8H7D3W8</accession>
<sequence length="396" mass="44512">MSASSSSAVPFIPIGPVFPPEITDSIIKELAPNIRVLRICSLVCRSWLPASRYILHHALSLRGEDVPGFLGIISSPDNTYFASLRAIDISLCENGPTSSLLALLPQFRCLKIIRVYSSIFHYESTIIPSVTTLEISDTHFRSFAAFTNLISRLPNLKNLKIQNISWGSMYVRGLATTEAEINTSNTPPRLELDTLFAQMSNDTHFLDWLCSGESGALTRSLTLLLPRRSAESDRVSEYLRYLNAHLKSLHVRFSEVSRVMGLDFSTNTSLQSIRLDFYDMCGWWRPPPNSPDSQLYFCEELPNLLGRFHSRHIDELIIDVYATATIKRPMSIERLASALCAFPFSRIRKLQFNGRWASGSNEFVLDREIFTSNVVDKLPVSPSRTIVLFDPSAPSA</sequence>
<evidence type="ECO:0008006" key="3">
    <source>
        <dbReference type="Google" id="ProtNLM"/>
    </source>
</evidence>
<organism evidence="1 2">
    <name type="scientific">Mycena venus</name>
    <dbReference type="NCBI Taxonomy" id="2733690"/>
    <lineage>
        <taxon>Eukaryota</taxon>
        <taxon>Fungi</taxon>
        <taxon>Dikarya</taxon>
        <taxon>Basidiomycota</taxon>
        <taxon>Agaricomycotina</taxon>
        <taxon>Agaricomycetes</taxon>
        <taxon>Agaricomycetidae</taxon>
        <taxon>Agaricales</taxon>
        <taxon>Marasmiineae</taxon>
        <taxon>Mycenaceae</taxon>
        <taxon>Mycena</taxon>
    </lineage>
</organism>
<evidence type="ECO:0000313" key="2">
    <source>
        <dbReference type="Proteomes" id="UP000620124"/>
    </source>
</evidence>
<dbReference type="Gene3D" id="3.80.10.10">
    <property type="entry name" value="Ribonuclease Inhibitor"/>
    <property type="match status" value="1"/>
</dbReference>
<dbReference type="EMBL" id="JACAZI010000006">
    <property type="protein sequence ID" value="KAF7358046.1"/>
    <property type="molecule type" value="Genomic_DNA"/>
</dbReference>
<dbReference type="Proteomes" id="UP000620124">
    <property type="component" value="Unassembled WGS sequence"/>
</dbReference>
<dbReference type="InterPro" id="IPR032675">
    <property type="entry name" value="LRR_dom_sf"/>
</dbReference>
<evidence type="ECO:0000313" key="1">
    <source>
        <dbReference type="EMBL" id="KAF7358046.1"/>
    </source>
</evidence>
<reference evidence="1" key="1">
    <citation type="submission" date="2020-05" db="EMBL/GenBank/DDBJ databases">
        <title>Mycena genomes resolve the evolution of fungal bioluminescence.</title>
        <authorList>
            <person name="Tsai I.J."/>
        </authorList>
    </citation>
    <scope>NUCLEOTIDE SEQUENCE</scope>
    <source>
        <strain evidence="1">CCC161011</strain>
    </source>
</reference>
<proteinExistence type="predicted"/>
<protein>
    <recommendedName>
        <fullName evidence="3">F-box domain-containing protein</fullName>
    </recommendedName>
</protein>
<dbReference type="AlphaFoldDB" id="A0A8H7D3W8"/>
<dbReference type="SUPFAM" id="SSF52047">
    <property type="entry name" value="RNI-like"/>
    <property type="match status" value="1"/>
</dbReference>